<name>A0A1J9Q1C7_9EURO</name>
<organism evidence="2 3">
    <name type="scientific">Blastomyces percursus</name>
    <dbReference type="NCBI Taxonomy" id="1658174"/>
    <lineage>
        <taxon>Eukaryota</taxon>
        <taxon>Fungi</taxon>
        <taxon>Dikarya</taxon>
        <taxon>Ascomycota</taxon>
        <taxon>Pezizomycotina</taxon>
        <taxon>Eurotiomycetes</taxon>
        <taxon>Eurotiomycetidae</taxon>
        <taxon>Onygenales</taxon>
        <taxon>Ajellomycetaceae</taxon>
        <taxon>Blastomyces</taxon>
    </lineage>
</organism>
<gene>
    <name evidence="2" type="ORF">ACJ73_06281</name>
</gene>
<dbReference type="EMBL" id="LGTZ01001082">
    <property type="protein sequence ID" value="OJD22377.1"/>
    <property type="molecule type" value="Genomic_DNA"/>
</dbReference>
<evidence type="ECO:0000256" key="1">
    <source>
        <dbReference type="SAM" id="MobiDB-lite"/>
    </source>
</evidence>
<dbReference type="Proteomes" id="UP000242791">
    <property type="component" value="Unassembled WGS sequence"/>
</dbReference>
<keyword evidence="3" id="KW-1185">Reference proteome</keyword>
<reference evidence="2 3" key="1">
    <citation type="submission" date="2015-08" db="EMBL/GenBank/DDBJ databases">
        <title>Emmonsia species relationships and genome sequence.</title>
        <authorList>
            <person name="Cuomo C.A."/>
            <person name="Schwartz I.S."/>
            <person name="Kenyon C."/>
            <person name="De Hoog G.S."/>
            <person name="Govender N.P."/>
            <person name="Botha A."/>
            <person name="Moreno L."/>
            <person name="De Vries M."/>
            <person name="Munoz J.F."/>
            <person name="Stielow J.B."/>
        </authorList>
    </citation>
    <scope>NUCLEOTIDE SEQUENCE [LARGE SCALE GENOMIC DNA]</scope>
    <source>
        <strain evidence="2 3">EI222</strain>
    </source>
</reference>
<protein>
    <submittedName>
        <fullName evidence="2">Uncharacterized protein</fullName>
    </submittedName>
</protein>
<dbReference type="VEuPathDB" id="FungiDB:ACJ73_06281"/>
<proteinExistence type="predicted"/>
<sequence length="102" mass="11738">MARLSKPVKSTSSSQKGPEKNARVFEEIRGCTFRGFFVSTRTGPGQRRCDGSKRDRERWPTPSMMWVLNWRFDTVAFDVCPRQMFKAMAVVSEDGWRVACLV</sequence>
<evidence type="ECO:0000313" key="2">
    <source>
        <dbReference type="EMBL" id="OJD22377.1"/>
    </source>
</evidence>
<dbReference type="OrthoDB" id="4187629at2759"/>
<dbReference type="AlphaFoldDB" id="A0A1J9Q1C7"/>
<evidence type="ECO:0000313" key="3">
    <source>
        <dbReference type="Proteomes" id="UP000242791"/>
    </source>
</evidence>
<feature type="region of interest" description="Disordered" evidence="1">
    <location>
        <begin position="1"/>
        <end position="21"/>
    </location>
</feature>
<accession>A0A1J9Q1C7</accession>
<comment type="caution">
    <text evidence="2">The sequence shown here is derived from an EMBL/GenBank/DDBJ whole genome shotgun (WGS) entry which is preliminary data.</text>
</comment>